<reference evidence="4 5" key="1">
    <citation type="submission" date="2016-03" db="EMBL/GenBank/DDBJ databases">
        <title>Whole genome sequencing of Grifola frondosa 9006-11.</title>
        <authorList>
            <person name="Min B."/>
            <person name="Park H."/>
            <person name="Kim J.-G."/>
            <person name="Cho H."/>
            <person name="Oh Y.-L."/>
            <person name="Kong W.-S."/>
            <person name="Choi I.-G."/>
        </authorList>
    </citation>
    <scope>NUCLEOTIDE SEQUENCE [LARGE SCALE GENOMIC DNA]</scope>
    <source>
        <strain evidence="4 5">9006-11</strain>
    </source>
</reference>
<protein>
    <submittedName>
        <fullName evidence="4">Ran GTPase-activating protein 1</fullName>
    </submittedName>
</protein>
<organism evidence="4 5">
    <name type="scientific">Grifola frondosa</name>
    <name type="common">Maitake</name>
    <name type="synonym">Polyporus frondosus</name>
    <dbReference type="NCBI Taxonomy" id="5627"/>
    <lineage>
        <taxon>Eukaryota</taxon>
        <taxon>Fungi</taxon>
        <taxon>Dikarya</taxon>
        <taxon>Basidiomycota</taxon>
        <taxon>Agaricomycotina</taxon>
        <taxon>Agaricomycetes</taxon>
        <taxon>Polyporales</taxon>
        <taxon>Grifolaceae</taxon>
        <taxon>Grifola</taxon>
    </lineage>
</organism>
<keyword evidence="5" id="KW-1185">Reference proteome</keyword>
<dbReference type="Gene3D" id="3.80.10.10">
    <property type="entry name" value="Ribonuclease Inhibitor"/>
    <property type="match status" value="1"/>
</dbReference>
<dbReference type="GO" id="GO:0005829">
    <property type="term" value="C:cytosol"/>
    <property type="evidence" value="ECO:0007669"/>
    <property type="project" value="TreeGrafter"/>
</dbReference>
<dbReference type="EMBL" id="LUGG01000013">
    <property type="protein sequence ID" value="OBZ70972.1"/>
    <property type="molecule type" value="Genomic_DNA"/>
</dbReference>
<dbReference type="OMA" id="PEDECIT"/>
<evidence type="ECO:0000256" key="2">
    <source>
        <dbReference type="ARBA" id="ARBA00022614"/>
    </source>
</evidence>
<dbReference type="SUPFAM" id="SSF52047">
    <property type="entry name" value="RNI-like"/>
    <property type="match status" value="1"/>
</dbReference>
<proteinExistence type="predicted"/>
<dbReference type="GO" id="GO:0005634">
    <property type="term" value="C:nucleus"/>
    <property type="evidence" value="ECO:0007669"/>
    <property type="project" value="TreeGrafter"/>
</dbReference>
<dbReference type="GO" id="GO:0031267">
    <property type="term" value="F:small GTPase binding"/>
    <property type="evidence" value="ECO:0007669"/>
    <property type="project" value="TreeGrafter"/>
</dbReference>
<dbReference type="STRING" id="5627.A0A1C7M244"/>
<keyword evidence="3" id="KW-0677">Repeat</keyword>
<dbReference type="GO" id="GO:0005096">
    <property type="term" value="F:GTPase activator activity"/>
    <property type="evidence" value="ECO:0007669"/>
    <property type="project" value="UniProtKB-KW"/>
</dbReference>
<dbReference type="Proteomes" id="UP000092993">
    <property type="component" value="Unassembled WGS sequence"/>
</dbReference>
<sequence length="414" mass="44764">MAVTSVNSRIFDLRGRKLRLDTREDIEPYFKDIDVEKVEEVYLSDNTIGVSAAQALGERLSSMKTLKVAGLSDIFVSRSIEEVPDALTAICNALKDAARLVDLDLSNNAFGGRAVYPLVPLLTHNRAIQVLKLHNNGLGPEGGAVVAKALLEAARLSSAQGQPSSLRVIICGRNRLEDHAAHTWGQALAAHENLQKVKMVNNGFREDGFRAIVHGLAKCRDLRYLSLRDNLSRNVSTNPALDDSERGWHAIVDLLSFAKQLQFLDLSDCGLDVLGSAAISRALASGTQSKLQTLLLENNDMTGAVYGDLADAVLHHLPSLATLSLACNDDLEHESVVAMTESLEDRGGRVVVNDDHEEDLEDDAADAEKETQFVNESAIVVDSGLVLAQKESQPVDELAEELSQLAIKSTGADA</sequence>
<keyword evidence="2" id="KW-0433">Leucine-rich repeat</keyword>
<dbReference type="InterPro" id="IPR032675">
    <property type="entry name" value="LRR_dom_sf"/>
</dbReference>
<evidence type="ECO:0000313" key="4">
    <source>
        <dbReference type="EMBL" id="OBZ70972.1"/>
    </source>
</evidence>
<dbReference type="InterPro" id="IPR027038">
    <property type="entry name" value="RanGap"/>
</dbReference>
<evidence type="ECO:0000313" key="5">
    <source>
        <dbReference type="Proteomes" id="UP000092993"/>
    </source>
</evidence>
<dbReference type="AlphaFoldDB" id="A0A1C7M244"/>
<dbReference type="SMART" id="SM00368">
    <property type="entry name" value="LRR_RI"/>
    <property type="match status" value="7"/>
</dbReference>
<comment type="caution">
    <text evidence="4">The sequence shown here is derived from an EMBL/GenBank/DDBJ whole genome shotgun (WGS) entry which is preliminary data.</text>
</comment>
<name>A0A1C7M244_GRIFR</name>
<gene>
    <name evidence="4" type="primary">rna1_0</name>
    <name evidence="4" type="ORF">A0H81_09301</name>
</gene>
<dbReference type="PANTHER" id="PTHR24113">
    <property type="entry name" value="RAN GTPASE-ACTIVATING PROTEIN 1"/>
    <property type="match status" value="1"/>
</dbReference>
<dbReference type="OrthoDB" id="184583at2759"/>
<evidence type="ECO:0000256" key="3">
    <source>
        <dbReference type="ARBA" id="ARBA00022737"/>
    </source>
</evidence>
<keyword evidence="1" id="KW-0343">GTPase activation</keyword>
<dbReference type="GO" id="GO:0048471">
    <property type="term" value="C:perinuclear region of cytoplasm"/>
    <property type="evidence" value="ECO:0007669"/>
    <property type="project" value="TreeGrafter"/>
</dbReference>
<dbReference type="GO" id="GO:0006913">
    <property type="term" value="P:nucleocytoplasmic transport"/>
    <property type="evidence" value="ECO:0007669"/>
    <property type="project" value="TreeGrafter"/>
</dbReference>
<dbReference type="PANTHER" id="PTHR24113:SF12">
    <property type="entry name" value="RAN GTPASE-ACTIVATING PROTEIN 1"/>
    <property type="match status" value="1"/>
</dbReference>
<accession>A0A1C7M244</accession>
<evidence type="ECO:0000256" key="1">
    <source>
        <dbReference type="ARBA" id="ARBA00022468"/>
    </source>
</evidence>